<reference evidence="6" key="1">
    <citation type="submission" date="2021-01" db="EMBL/GenBank/DDBJ databases">
        <title>Whole genome shotgun sequence of Actinoplanes cyaneus NBRC 14990.</title>
        <authorList>
            <person name="Komaki H."/>
            <person name="Tamura T."/>
        </authorList>
    </citation>
    <scope>NUCLEOTIDE SEQUENCE</scope>
    <source>
        <strain evidence="6">NBRC 14990</strain>
    </source>
</reference>
<dbReference type="Pfam" id="PF08386">
    <property type="entry name" value="Abhydrolase_4"/>
    <property type="match status" value="1"/>
</dbReference>
<protein>
    <submittedName>
        <fullName evidence="6">Hydrolase</fullName>
    </submittedName>
</protein>
<keyword evidence="2 6" id="KW-0378">Hydrolase</keyword>
<evidence type="ECO:0000259" key="4">
    <source>
        <dbReference type="Pfam" id="PF00561"/>
    </source>
</evidence>
<organism evidence="6 7">
    <name type="scientific">Actinoplanes cyaneus</name>
    <dbReference type="NCBI Taxonomy" id="52696"/>
    <lineage>
        <taxon>Bacteria</taxon>
        <taxon>Bacillati</taxon>
        <taxon>Actinomycetota</taxon>
        <taxon>Actinomycetes</taxon>
        <taxon>Micromonosporales</taxon>
        <taxon>Micromonosporaceae</taxon>
        <taxon>Actinoplanes</taxon>
    </lineage>
</organism>
<feature type="region of interest" description="Disordered" evidence="3">
    <location>
        <begin position="1"/>
        <end position="22"/>
    </location>
</feature>
<comment type="caution">
    <text evidence="6">The sequence shown here is derived from an EMBL/GenBank/DDBJ whole genome shotgun (WGS) entry which is preliminary data.</text>
</comment>
<evidence type="ECO:0000313" key="6">
    <source>
        <dbReference type="EMBL" id="GID67892.1"/>
    </source>
</evidence>
<dbReference type="PANTHER" id="PTHR43248:SF30">
    <property type="entry name" value="AB HYDROLASE-1 DOMAIN-CONTAINING PROTEIN"/>
    <property type="match status" value="1"/>
</dbReference>
<accession>A0A919IP42</accession>
<evidence type="ECO:0000256" key="2">
    <source>
        <dbReference type="ARBA" id="ARBA00022801"/>
    </source>
</evidence>
<dbReference type="SUPFAM" id="SSF53474">
    <property type="entry name" value="alpha/beta-Hydrolases"/>
    <property type="match status" value="1"/>
</dbReference>
<sequence length="491" mass="51658">MTGWSAPAAAGSERGPTWTGCGPRLECAEVTVPLDWSRPHGQTITLPVVRHLASRPQQRIGSLFVNPGGPGDSGVEMATTRGDALDAATDGRFDIVGWDVRGAGGTARVDCFGDPAQRQAFWAGKPIPTTAAEQRAYLATTAEFARRCGAANGELLTHISTADTARDLDHLRHLVGDEQLSYLGESYGTFIGQVYANMYPRRVRAMALDGIADPVAVTGGTETALAAALVSTDKAFEQFLATCQAAGPDRCALAGHGPVAPRVDAMLRRLRHTPLPAPHATPPGTLSYQEALAPLKFAILGHPILWPEAAAALETAIAGDGSAVKDAASFPASEQFHRLVEPGQAITCADSPAKVRAARWPQVIHRFTQISRIGGAPLGWGMGAACASWPAGDTHRYTGPWNAATSNPILLVNTKYDPNSPLVGARRVERLLGNAVLLVHDGYGHLTNSDPSSCVTAATRHYLVELTTPAPGSVCLSDRAPYDPAFGGPTP</sequence>
<dbReference type="GO" id="GO:0016787">
    <property type="term" value="F:hydrolase activity"/>
    <property type="evidence" value="ECO:0007669"/>
    <property type="project" value="UniProtKB-KW"/>
</dbReference>
<dbReference type="Gene3D" id="3.40.50.1820">
    <property type="entry name" value="alpha/beta hydrolase"/>
    <property type="match status" value="1"/>
</dbReference>
<dbReference type="Pfam" id="PF00561">
    <property type="entry name" value="Abhydrolase_1"/>
    <property type="match status" value="1"/>
</dbReference>
<dbReference type="EMBL" id="BOMH01000041">
    <property type="protein sequence ID" value="GID67892.1"/>
    <property type="molecule type" value="Genomic_DNA"/>
</dbReference>
<gene>
    <name evidence="6" type="ORF">Acy02nite_57730</name>
</gene>
<dbReference type="InterPro" id="IPR051601">
    <property type="entry name" value="Serine_prot/Carboxylest_S33"/>
</dbReference>
<dbReference type="AlphaFoldDB" id="A0A919IP42"/>
<feature type="domain" description="Peptidase S33 tripeptidyl aminopeptidase-like C-terminal" evidence="5">
    <location>
        <begin position="384"/>
        <end position="475"/>
    </location>
</feature>
<dbReference type="InterPro" id="IPR000073">
    <property type="entry name" value="AB_hydrolase_1"/>
</dbReference>
<feature type="domain" description="AB hydrolase-1" evidence="4">
    <location>
        <begin position="63"/>
        <end position="234"/>
    </location>
</feature>
<name>A0A919IP42_9ACTN</name>
<dbReference type="Proteomes" id="UP000619479">
    <property type="component" value="Unassembled WGS sequence"/>
</dbReference>
<keyword evidence="7" id="KW-1185">Reference proteome</keyword>
<evidence type="ECO:0000259" key="5">
    <source>
        <dbReference type="Pfam" id="PF08386"/>
    </source>
</evidence>
<evidence type="ECO:0000313" key="7">
    <source>
        <dbReference type="Proteomes" id="UP000619479"/>
    </source>
</evidence>
<dbReference type="InterPro" id="IPR029058">
    <property type="entry name" value="AB_hydrolase_fold"/>
</dbReference>
<evidence type="ECO:0000256" key="3">
    <source>
        <dbReference type="SAM" id="MobiDB-lite"/>
    </source>
</evidence>
<dbReference type="PANTHER" id="PTHR43248">
    <property type="entry name" value="2-SUCCINYL-6-HYDROXY-2,4-CYCLOHEXADIENE-1-CARBOXYLATE SYNTHASE"/>
    <property type="match status" value="1"/>
</dbReference>
<proteinExistence type="inferred from homology"/>
<evidence type="ECO:0000256" key="1">
    <source>
        <dbReference type="ARBA" id="ARBA00010088"/>
    </source>
</evidence>
<comment type="similarity">
    <text evidence="1">Belongs to the peptidase S33 family.</text>
</comment>
<dbReference type="InterPro" id="IPR013595">
    <property type="entry name" value="Pept_S33_TAP-like_C"/>
</dbReference>